<dbReference type="GO" id="GO:0003677">
    <property type="term" value="F:DNA binding"/>
    <property type="evidence" value="ECO:0007669"/>
    <property type="project" value="InterPro"/>
</dbReference>
<dbReference type="RefSeq" id="WP_074830664.1">
    <property type="nucleotide sequence ID" value="NZ_FNTI01000001.1"/>
</dbReference>
<dbReference type="Proteomes" id="UP000183208">
    <property type="component" value="Unassembled WGS sequence"/>
</dbReference>
<sequence length="439" mass="49595">MTDEDHPPRLPEPAPGLVWRKRHRKNEWVATWLARTDKIKAGYRPKHIELWSGAELDEKMAADIIARCQHQQFDMLTWGKELPPPEKPLPDHFTGDLASLIHCYQTDADSPYAKNRYHVRQNRDSMLKRIRTRHGEVKVSEIKARLLLSWHKDWSSDGKHLATASSFVRQLRACFSFGATLLEDPECERLCGVMTKMRFPGTKARGVSVTYEYASAIIKTAHEHFGWPSIALGQALQFEGTLRQKDVIGEWVPLKEPGMSAVIARDVKWLRGVVWQEIDDKLILKHVTSKKQKLTEIDLKLAPMVLAELQAIAGPDPLVVEDEITKKVTVNRGLLPASGPIVICDTSGLPWTGNEYRRKWRLVANAAGVPSNIWNMDSRSGAISEAIQAGVPMEFVRHAAVHSDLSQTSDYDRSQAEANAKSMKMRADSRKQRGTPEDH</sequence>
<dbReference type="EMBL" id="FNTI01000002">
    <property type="protein sequence ID" value="SEE79006.1"/>
    <property type="molecule type" value="Genomic_DNA"/>
</dbReference>
<dbReference type="SUPFAM" id="SSF56349">
    <property type="entry name" value="DNA breaking-rejoining enzymes"/>
    <property type="match status" value="1"/>
</dbReference>
<evidence type="ECO:0000313" key="4">
    <source>
        <dbReference type="EMBL" id="SEE79006.1"/>
    </source>
</evidence>
<dbReference type="AlphaFoldDB" id="A0A1H5JKB3"/>
<gene>
    <name evidence="3" type="ORF">SAMN05444171_7871</name>
    <name evidence="4" type="ORF">SAMN05444171_8066</name>
</gene>
<evidence type="ECO:0000256" key="2">
    <source>
        <dbReference type="SAM" id="MobiDB-lite"/>
    </source>
</evidence>
<evidence type="ECO:0008006" key="6">
    <source>
        <dbReference type="Google" id="ProtNLM"/>
    </source>
</evidence>
<proteinExistence type="predicted"/>
<dbReference type="Gene3D" id="1.10.443.10">
    <property type="entry name" value="Intergrase catalytic core"/>
    <property type="match status" value="1"/>
</dbReference>
<evidence type="ECO:0000256" key="1">
    <source>
        <dbReference type="ARBA" id="ARBA00023172"/>
    </source>
</evidence>
<keyword evidence="1" id="KW-0233">DNA recombination</keyword>
<protein>
    <recommendedName>
        <fullName evidence="6">Phage integrase family protein</fullName>
    </recommendedName>
</protein>
<dbReference type="EMBL" id="FNTI01000001">
    <property type="protein sequence ID" value="SEE52910.1"/>
    <property type="molecule type" value="Genomic_DNA"/>
</dbReference>
<name>A0A1H5JKB3_9BRAD</name>
<dbReference type="GO" id="GO:0006310">
    <property type="term" value="P:DNA recombination"/>
    <property type="evidence" value="ECO:0007669"/>
    <property type="project" value="UniProtKB-KW"/>
</dbReference>
<evidence type="ECO:0000313" key="5">
    <source>
        <dbReference type="Proteomes" id="UP000183208"/>
    </source>
</evidence>
<dbReference type="InterPro" id="IPR011010">
    <property type="entry name" value="DNA_brk_join_enz"/>
</dbReference>
<feature type="region of interest" description="Disordered" evidence="2">
    <location>
        <begin position="404"/>
        <end position="439"/>
    </location>
</feature>
<organism evidence="3 5">
    <name type="scientific">Bradyrhizobium lablabi</name>
    <dbReference type="NCBI Taxonomy" id="722472"/>
    <lineage>
        <taxon>Bacteria</taxon>
        <taxon>Pseudomonadati</taxon>
        <taxon>Pseudomonadota</taxon>
        <taxon>Alphaproteobacteria</taxon>
        <taxon>Hyphomicrobiales</taxon>
        <taxon>Nitrobacteraceae</taxon>
        <taxon>Bradyrhizobium</taxon>
    </lineage>
</organism>
<evidence type="ECO:0000313" key="3">
    <source>
        <dbReference type="EMBL" id="SEE52910.1"/>
    </source>
</evidence>
<accession>A0A1H5JKB3</accession>
<feature type="compositionally biased region" description="Basic and acidic residues" evidence="2">
    <location>
        <begin position="425"/>
        <end position="439"/>
    </location>
</feature>
<dbReference type="GO" id="GO:0015074">
    <property type="term" value="P:DNA integration"/>
    <property type="evidence" value="ECO:0007669"/>
    <property type="project" value="InterPro"/>
</dbReference>
<dbReference type="InterPro" id="IPR013762">
    <property type="entry name" value="Integrase-like_cat_sf"/>
</dbReference>
<reference evidence="3 5" key="1">
    <citation type="submission" date="2016-10" db="EMBL/GenBank/DDBJ databases">
        <authorList>
            <person name="de Groot N.N."/>
        </authorList>
    </citation>
    <scope>NUCLEOTIDE SEQUENCE [LARGE SCALE GENOMIC DNA]</scope>
    <source>
        <strain evidence="3 5">GAS522</strain>
    </source>
</reference>
<dbReference type="OrthoDB" id="7800649at2"/>